<evidence type="ECO:0000313" key="6">
    <source>
        <dbReference type="EMBL" id="CAB5066705.1"/>
    </source>
</evidence>
<dbReference type="Pfam" id="PF03060">
    <property type="entry name" value="NMO"/>
    <property type="match status" value="1"/>
</dbReference>
<keyword evidence="3" id="KW-0560">Oxidoreductase</keyword>
<evidence type="ECO:0000256" key="2">
    <source>
        <dbReference type="ARBA" id="ARBA00022643"/>
    </source>
</evidence>
<evidence type="ECO:0000313" key="5">
    <source>
        <dbReference type="EMBL" id="CAB4758968.1"/>
    </source>
</evidence>
<dbReference type="InterPro" id="IPR004136">
    <property type="entry name" value="NMO"/>
</dbReference>
<keyword evidence="2" id="KW-0288">FMN</keyword>
<evidence type="ECO:0000313" key="4">
    <source>
        <dbReference type="EMBL" id="CAB4728859.1"/>
    </source>
</evidence>
<name>A0A6J6S2W8_9ZZZZ</name>
<dbReference type="EMBL" id="CAEZYY010000020">
    <property type="protein sequence ID" value="CAB4758968.1"/>
    <property type="molecule type" value="Genomic_DNA"/>
</dbReference>
<evidence type="ECO:0000256" key="3">
    <source>
        <dbReference type="ARBA" id="ARBA00023002"/>
    </source>
</evidence>
<evidence type="ECO:0000256" key="1">
    <source>
        <dbReference type="ARBA" id="ARBA00022630"/>
    </source>
</evidence>
<dbReference type="GO" id="GO:0018580">
    <property type="term" value="F:nitronate monooxygenase activity"/>
    <property type="evidence" value="ECO:0007669"/>
    <property type="project" value="InterPro"/>
</dbReference>
<dbReference type="InterPro" id="IPR013785">
    <property type="entry name" value="Aldolase_TIM"/>
</dbReference>
<dbReference type="Gene3D" id="3.20.20.70">
    <property type="entry name" value="Aldolase class I"/>
    <property type="match status" value="1"/>
</dbReference>
<dbReference type="CDD" id="cd04730">
    <property type="entry name" value="NPD_like"/>
    <property type="match status" value="1"/>
</dbReference>
<dbReference type="EMBL" id="CAFBQP010000082">
    <property type="protein sequence ID" value="CAB5066705.1"/>
    <property type="molecule type" value="Genomic_DNA"/>
</dbReference>
<gene>
    <name evidence="4" type="ORF">UFOPK2602_02217</name>
    <name evidence="5" type="ORF">UFOPK2806_01524</name>
    <name evidence="6" type="ORF">UFOPK4306_01891</name>
</gene>
<keyword evidence="1" id="KW-0285">Flavoprotein</keyword>
<protein>
    <submittedName>
        <fullName evidence="4">Unannotated protein</fullName>
    </submittedName>
</protein>
<dbReference type="AlphaFoldDB" id="A0A6J6S2W8"/>
<sequence length="321" mass="34007">MRTRLTDLFDIEHPVMLAGMGGVSYDRLVAAVSEAGGIGTFGAAQLRPSELADQMTNVRQWTKKPFGVDLLAAIPGQVEAGIQAVIDGGARIFVAGLGIPRDVIDLLHSKNILVGSMCGKVRHAVGAVESGCDFVVAQGTEAGGHTGYIATLPLVPQVVDAVGDRVPVVAAGGIFDGRGLAAALALGADGVWVGTRFIASFEANTVKGYKETLLRLREDDTVISKSYTGKTCRVVRTEWTNHYDEHPDELLKFPDQAIFAAKTGVAHLGAPDGTEVDIAQEFMPCGQGVGAIHELEPAAKILHDMVAEAERTIDRLTSIRR</sequence>
<dbReference type="SUPFAM" id="SSF51412">
    <property type="entry name" value="Inosine monophosphate dehydrogenase (IMPDH)"/>
    <property type="match status" value="1"/>
</dbReference>
<proteinExistence type="predicted"/>
<organism evidence="4">
    <name type="scientific">freshwater metagenome</name>
    <dbReference type="NCBI Taxonomy" id="449393"/>
    <lineage>
        <taxon>unclassified sequences</taxon>
        <taxon>metagenomes</taxon>
        <taxon>ecological metagenomes</taxon>
    </lineage>
</organism>
<dbReference type="PANTHER" id="PTHR32332">
    <property type="entry name" value="2-NITROPROPANE DIOXYGENASE"/>
    <property type="match status" value="1"/>
</dbReference>
<accession>A0A6J6S2W8</accession>
<reference evidence="4" key="1">
    <citation type="submission" date="2020-05" db="EMBL/GenBank/DDBJ databases">
        <authorList>
            <person name="Chiriac C."/>
            <person name="Salcher M."/>
            <person name="Ghai R."/>
            <person name="Kavagutti S V."/>
        </authorList>
    </citation>
    <scope>NUCLEOTIDE SEQUENCE</scope>
</reference>
<dbReference type="EMBL" id="CAEZXX010000215">
    <property type="protein sequence ID" value="CAB4728859.1"/>
    <property type="molecule type" value="Genomic_DNA"/>
</dbReference>